<dbReference type="InterPro" id="IPR005533">
    <property type="entry name" value="AMOP_dom"/>
</dbReference>
<evidence type="ECO:0000256" key="10">
    <source>
        <dbReference type="ARBA" id="ARBA00023170"/>
    </source>
</evidence>
<dbReference type="Pfam" id="PF01390">
    <property type="entry name" value="SEA"/>
    <property type="match status" value="1"/>
</dbReference>
<evidence type="ECO:0000256" key="12">
    <source>
        <dbReference type="PROSITE-ProRule" id="PRU00076"/>
    </source>
</evidence>
<dbReference type="FunFam" id="2.10.25.10:FF:000309">
    <property type="entry name" value="Uncharacterized protein, isoform A"/>
    <property type="match status" value="1"/>
</dbReference>
<feature type="region of interest" description="Disordered" evidence="13">
    <location>
        <begin position="1488"/>
        <end position="1509"/>
    </location>
</feature>
<dbReference type="InterPro" id="IPR049883">
    <property type="entry name" value="NOTCH1_EGF-like"/>
</dbReference>
<dbReference type="PROSITE" id="PS50856">
    <property type="entry name" value="AMOP"/>
    <property type="match status" value="1"/>
</dbReference>
<feature type="domain" description="AMOP" evidence="16">
    <location>
        <begin position="107"/>
        <end position="238"/>
    </location>
</feature>
<evidence type="ECO:0000256" key="13">
    <source>
        <dbReference type="SAM" id="MobiDB-lite"/>
    </source>
</evidence>
<dbReference type="Pfam" id="PF12661">
    <property type="entry name" value="hEGF"/>
    <property type="match status" value="1"/>
</dbReference>
<dbReference type="Proteomes" id="UP001209878">
    <property type="component" value="Unassembled WGS sequence"/>
</dbReference>
<dbReference type="GO" id="GO:0007160">
    <property type="term" value="P:cell-matrix adhesion"/>
    <property type="evidence" value="ECO:0007669"/>
    <property type="project" value="InterPro"/>
</dbReference>
<dbReference type="SUPFAM" id="SSF57184">
    <property type="entry name" value="Growth factor receptor domain"/>
    <property type="match status" value="2"/>
</dbReference>
<feature type="domain" description="EGF-like" evidence="15">
    <location>
        <begin position="1146"/>
        <end position="1182"/>
    </location>
</feature>
<evidence type="ECO:0000259" key="17">
    <source>
        <dbReference type="PROSITE" id="PS51220"/>
    </source>
</evidence>
<evidence type="ECO:0000313" key="20">
    <source>
        <dbReference type="Proteomes" id="UP001209878"/>
    </source>
</evidence>
<keyword evidence="10" id="KW-0675">Receptor</keyword>
<dbReference type="Pfam" id="PF00094">
    <property type="entry name" value="VWD"/>
    <property type="match status" value="1"/>
</dbReference>
<dbReference type="SMART" id="SM00181">
    <property type="entry name" value="EGF"/>
    <property type="match status" value="14"/>
</dbReference>
<keyword evidence="20" id="KW-1185">Reference proteome</keyword>
<dbReference type="InterPro" id="IPR000082">
    <property type="entry name" value="SEA_dom"/>
</dbReference>
<dbReference type="PROSITE" id="PS01186">
    <property type="entry name" value="EGF_2"/>
    <property type="match status" value="7"/>
</dbReference>
<feature type="disulfide bond" evidence="12">
    <location>
        <begin position="1059"/>
        <end position="1068"/>
    </location>
</feature>
<evidence type="ECO:0000256" key="7">
    <source>
        <dbReference type="ARBA" id="ARBA00022989"/>
    </source>
</evidence>
<dbReference type="InterPro" id="IPR000152">
    <property type="entry name" value="EGF-type_Asp/Asn_hydroxyl_site"/>
</dbReference>
<dbReference type="InterPro" id="IPR003886">
    <property type="entry name" value="NIDO_dom"/>
</dbReference>
<evidence type="ECO:0000256" key="4">
    <source>
        <dbReference type="ARBA" id="ARBA00022692"/>
    </source>
</evidence>
<dbReference type="SUPFAM" id="SSF57196">
    <property type="entry name" value="EGF/Laminin"/>
    <property type="match status" value="7"/>
</dbReference>
<dbReference type="InterPro" id="IPR001846">
    <property type="entry name" value="VWF_type-D"/>
</dbReference>
<keyword evidence="6" id="KW-0677">Repeat</keyword>
<organism evidence="19 20">
    <name type="scientific">Ridgeia piscesae</name>
    <name type="common">Tubeworm</name>
    <dbReference type="NCBI Taxonomy" id="27915"/>
    <lineage>
        <taxon>Eukaryota</taxon>
        <taxon>Metazoa</taxon>
        <taxon>Spiralia</taxon>
        <taxon>Lophotrochozoa</taxon>
        <taxon>Annelida</taxon>
        <taxon>Polychaeta</taxon>
        <taxon>Sedentaria</taxon>
        <taxon>Canalipalpata</taxon>
        <taxon>Sabellida</taxon>
        <taxon>Siboglinidae</taxon>
        <taxon>Ridgeia</taxon>
    </lineage>
</organism>
<feature type="domain" description="EGF-like" evidence="15">
    <location>
        <begin position="996"/>
        <end position="1031"/>
    </location>
</feature>
<evidence type="ECO:0000256" key="8">
    <source>
        <dbReference type="ARBA" id="ARBA00023136"/>
    </source>
</evidence>
<sequence length="1582" mass="175912">MVVTWKRTIPRMYYSASRDYPNTFQLIIAYDPTRYTTYATYLYLEMGWDNERTKRDNMIGYFSTKDTQEKSLQLAPSNKSTAFRLHERKGNTGELGKYMFRVSPERKEVTYEQKCLKWFAKELKQEALLQFYWSLTLICPCDRRLAEMDKRWRKYMLSLTDPTSSNKGCFYERMPLALSTQECCYSSNGSLINKMDGSGGHTSLYNHRFWNRHQNYDVQPKQWCCELSDNCQYFYRVRPMDHCDHYEPLTTGWFYGDPHIRTLDGFQYTFNGLGEYTLIETTHGNFTLQGRTAKARDANGTEMDASVFSAFVAKDINSDKVHIEMTKKRDGLAVFVDYENLTEWLSSANVTDFKEYEGVSLTKSNNTQVELTYRSGFSLTIGVNAEQLDITVGAPISFKGKTKGLMGVFNGDPTDDLLPPGDNVVALSNRSSEKTIFKEFGELWRIKKDDSLFYYQLGEGYFTYAHPDFKPRFLDDVLADMTPSQRKTARITCGDNKECLFDFAVTGKEDVAEATLVTNSKNEEDAKIMSNASPNITVDGVFNVIAGKVNTLTLTTDDPDGDPVDLTLTSTLPAGAAFENNVYTWTPTSMKPASISFSASDGKGGVAATDVSVNLCNCSGHGECLFDLLADGYELKQTFRIVQCNCSIGWEGDYCESDFDGCQDNPCTDGTNCTDLSPTEHVASGKAFNCSDCPPNTEENEGICLPINECDPANPRHECEHICIDESIGYSCMCRDGYRLDDDNRNCTDIDECEEHTSGCEQVCTNSIGSFNCSCFDGYTLKPDTVSCLISDSLRQECVKLNCMYGCKKNESTYVCFCQSGYDLSANGRTCQDVDECAEKNGGCTHVCTNFDGGSNCSCNDGFQLMNDKKGCKLCPSGTWGKECQGDCNCRDSDTVCNETTGCAECLDGYTGGDCHDDIDECAISDPCDKHATCSNTIGTFKCICAAGFTQFNSTVCEDIDDCKDAPCENNGICRDLVDKYRCDCPRGFSGKNCEIDVCGSNPCKNGGTCRRRLDKYVCQCVPGATGINCETDIDECVSHPCRNGGTCVNHLDKYKCQCANGFTGNICNTETMCHKRPCENGGTCEGDDDSRTCHCVVGATGNDCETDIDECLSHPCLNGGTCVDHLGGFTCQCAGGYTGRICSIDIDECQSSPCENGGSCQQGVDWFKCTCASSYYGYSCETIAHALAVMRINIQLSLKDEEFSETLQDETTAAHQTLKRKVLHATNEIIIVESISAGSVVVNCLLDTLTATPKDTTSAVREAISANNGVFAGYKVDTNTVDASEMKIMTYYGQFRVPDLKFKKMWGDKSSKEFGTLAAEVKAKLTSVYYEEIGSKLVIVADVTFRKGSVIVDYIVRVNDAVAQQTLHDTFMNQGRLVIAGKDVDFKSFKFSYEEIEDDRFPWLPVTIGSTLGVALLGLVAYIIRHVLRKRRPRPESDTNVNYRPPMSRREMFWKRGVPTMGTPSTAPSARRQGSRMQHDVYAASSVTHGSESHYGVSRRSQTARPKPRDDWIHANTLILAGFQPSHIKHNHLPRHFTVLIDCTLLTLRRVASRRVASRRVASRRVASRRVASRCVHTSII</sequence>
<dbReference type="PROSITE" id="PS51220">
    <property type="entry name" value="NIDO"/>
    <property type="match status" value="1"/>
</dbReference>
<dbReference type="Pfam" id="PF12662">
    <property type="entry name" value="cEGF"/>
    <property type="match status" value="2"/>
</dbReference>
<dbReference type="SMART" id="SM00723">
    <property type="entry name" value="AMOP"/>
    <property type="match status" value="1"/>
</dbReference>
<dbReference type="Pfam" id="PF07645">
    <property type="entry name" value="EGF_CA"/>
    <property type="match status" value="1"/>
</dbReference>
<feature type="disulfide bond" evidence="12">
    <location>
        <begin position="985"/>
        <end position="994"/>
    </location>
</feature>
<feature type="domain" description="EGF-like" evidence="15">
    <location>
        <begin position="1070"/>
        <end position="1106"/>
    </location>
</feature>
<dbReference type="GO" id="GO:0016020">
    <property type="term" value="C:membrane"/>
    <property type="evidence" value="ECO:0007669"/>
    <property type="project" value="UniProtKB-SubCell"/>
</dbReference>
<dbReference type="PROSITE" id="PS00022">
    <property type="entry name" value="EGF_1"/>
    <property type="match status" value="7"/>
</dbReference>
<dbReference type="FunFam" id="2.10.25.10:FF:000142">
    <property type="entry name" value="Crumbs cell polarity complex component 2"/>
    <property type="match status" value="1"/>
</dbReference>
<dbReference type="InterPro" id="IPR018097">
    <property type="entry name" value="EGF_Ca-bd_CS"/>
</dbReference>
<dbReference type="PROSITE" id="PS51233">
    <property type="entry name" value="VWFD"/>
    <property type="match status" value="1"/>
</dbReference>
<dbReference type="GO" id="GO:0005509">
    <property type="term" value="F:calcium ion binding"/>
    <property type="evidence" value="ECO:0007669"/>
    <property type="project" value="InterPro"/>
</dbReference>
<evidence type="ECO:0000256" key="9">
    <source>
        <dbReference type="ARBA" id="ARBA00023157"/>
    </source>
</evidence>
<dbReference type="GO" id="GO:0006897">
    <property type="term" value="P:endocytosis"/>
    <property type="evidence" value="ECO:0007669"/>
    <property type="project" value="UniProtKB-KW"/>
</dbReference>
<keyword evidence="11" id="KW-0325">Glycoprotein</keyword>
<proteinExistence type="predicted"/>
<protein>
    <recommendedName>
        <fullName evidence="21">Mucin-like protein</fullName>
    </recommendedName>
</protein>
<evidence type="ECO:0000256" key="6">
    <source>
        <dbReference type="ARBA" id="ARBA00022737"/>
    </source>
</evidence>
<dbReference type="InterPro" id="IPR026823">
    <property type="entry name" value="cEGF"/>
</dbReference>
<accession>A0AAD9UIU1</accession>
<dbReference type="SMART" id="SM00216">
    <property type="entry name" value="VWD"/>
    <property type="match status" value="1"/>
</dbReference>
<keyword evidence="3" id="KW-0254">Endocytosis</keyword>
<comment type="caution">
    <text evidence="12">Lacks conserved residue(s) required for the propagation of feature annotation.</text>
</comment>
<keyword evidence="2 12" id="KW-0245">EGF-like domain</keyword>
<evidence type="ECO:0000259" key="18">
    <source>
        <dbReference type="PROSITE" id="PS51233"/>
    </source>
</evidence>
<keyword evidence="9 12" id="KW-1015">Disulfide bond</keyword>
<evidence type="ECO:0000259" key="16">
    <source>
        <dbReference type="PROSITE" id="PS50856"/>
    </source>
</evidence>
<dbReference type="InterPro" id="IPR036364">
    <property type="entry name" value="SEA_dom_sf"/>
</dbReference>
<dbReference type="FunFam" id="2.10.25.10:FF:000038">
    <property type="entry name" value="Fibrillin 2"/>
    <property type="match status" value="1"/>
</dbReference>
<feature type="domain" description="VWFD" evidence="18">
    <location>
        <begin position="250"/>
        <end position="452"/>
    </location>
</feature>
<feature type="disulfide bond" evidence="12">
    <location>
        <begin position="1172"/>
        <end position="1181"/>
    </location>
</feature>
<dbReference type="Pfam" id="PF06119">
    <property type="entry name" value="NIDO"/>
    <property type="match status" value="1"/>
</dbReference>
<dbReference type="Pfam" id="PF23263">
    <property type="entry name" value="C8-3_MUC4"/>
    <property type="match status" value="1"/>
</dbReference>
<feature type="domain" description="EGF-like" evidence="15">
    <location>
        <begin position="1108"/>
        <end position="1144"/>
    </location>
</feature>
<dbReference type="SMART" id="SM00179">
    <property type="entry name" value="EGF_CA"/>
    <property type="match status" value="11"/>
</dbReference>
<evidence type="ECO:0008006" key="21">
    <source>
        <dbReference type="Google" id="ProtNLM"/>
    </source>
</evidence>
<dbReference type="PROSITE" id="PS50026">
    <property type="entry name" value="EGF_3"/>
    <property type="match status" value="7"/>
</dbReference>
<dbReference type="InterPro" id="IPR056619">
    <property type="entry name" value="C8-3_MUC4"/>
</dbReference>
<feature type="domain" description="NIDO" evidence="17">
    <location>
        <begin position="1"/>
        <end position="105"/>
    </location>
</feature>
<evidence type="ECO:0000256" key="3">
    <source>
        <dbReference type="ARBA" id="ARBA00022583"/>
    </source>
</evidence>
<dbReference type="FunFam" id="2.10.25.10:FF:000434">
    <property type="entry name" value="Predicted protein"/>
    <property type="match status" value="2"/>
</dbReference>
<dbReference type="InterPro" id="IPR009030">
    <property type="entry name" value="Growth_fac_rcpt_cys_sf"/>
</dbReference>
<feature type="disulfide bond" evidence="12">
    <location>
        <begin position="1021"/>
        <end position="1030"/>
    </location>
</feature>
<dbReference type="PROSITE" id="PS00010">
    <property type="entry name" value="ASX_HYDROXYL"/>
    <property type="match status" value="5"/>
</dbReference>
<keyword evidence="7 14" id="KW-1133">Transmembrane helix</keyword>
<feature type="domain" description="EGF-like" evidence="15">
    <location>
        <begin position="1033"/>
        <end position="1069"/>
    </location>
</feature>
<evidence type="ECO:0000256" key="11">
    <source>
        <dbReference type="ARBA" id="ARBA00023180"/>
    </source>
</evidence>
<dbReference type="CDD" id="cd00054">
    <property type="entry name" value="EGF_CA"/>
    <property type="match status" value="6"/>
</dbReference>
<gene>
    <name evidence="19" type="ORF">NP493_60g05005</name>
</gene>
<comment type="subcellular location">
    <subcellularLocation>
        <location evidence="1">Membrane</location>
        <topology evidence="1">Single-pass type I membrane protein</topology>
    </subcellularLocation>
</comment>
<keyword evidence="5" id="KW-0732">Signal</keyword>
<dbReference type="PANTHER" id="PTHR12916:SF4">
    <property type="entry name" value="UNINFLATABLE, ISOFORM C"/>
    <property type="match status" value="1"/>
</dbReference>
<feature type="domain" description="EGF-like" evidence="15">
    <location>
        <begin position="918"/>
        <end position="958"/>
    </location>
</feature>
<dbReference type="PANTHER" id="PTHR12916">
    <property type="entry name" value="CYTOCHROME C OXIDASE POLYPEPTIDE VIC-2"/>
    <property type="match status" value="1"/>
</dbReference>
<dbReference type="Gene3D" id="3.30.70.960">
    <property type="entry name" value="SEA domain"/>
    <property type="match status" value="1"/>
</dbReference>
<dbReference type="InterPro" id="IPR001881">
    <property type="entry name" value="EGF-like_Ca-bd_dom"/>
</dbReference>
<dbReference type="Gene3D" id="2.60.40.10">
    <property type="entry name" value="Immunoglobulins"/>
    <property type="match status" value="1"/>
</dbReference>
<keyword evidence="8 14" id="KW-0472">Membrane</keyword>
<dbReference type="FunFam" id="2.10.25.10:FF:000009">
    <property type="entry name" value="Low-density lipoprotein receptor isoform 1"/>
    <property type="match status" value="1"/>
</dbReference>
<comment type="caution">
    <text evidence="19">The sequence shown here is derived from an EMBL/GenBank/DDBJ whole genome shotgun (WGS) entry which is preliminary data.</text>
</comment>
<feature type="domain" description="EGF-like" evidence="15">
    <location>
        <begin position="959"/>
        <end position="995"/>
    </location>
</feature>
<name>A0AAD9UIU1_RIDPI</name>
<reference evidence="19" key="1">
    <citation type="journal article" date="2023" name="Mol. Biol. Evol.">
        <title>Third-Generation Sequencing Reveals the Adaptive Role of the Epigenome in Three Deep-Sea Polychaetes.</title>
        <authorList>
            <person name="Perez M."/>
            <person name="Aroh O."/>
            <person name="Sun Y."/>
            <person name="Lan Y."/>
            <person name="Juniper S.K."/>
            <person name="Young C.R."/>
            <person name="Angers B."/>
            <person name="Qian P.Y."/>
        </authorList>
    </citation>
    <scope>NUCLEOTIDE SEQUENCE</scope>
    <source>
        <strain evidence="19">R07B-5</strain>
    </source>
</reference>
<dbReference type="InterPro" id="IPR013032">
    <property type="entry name" value="EGF-like_CS"/>
</dbReference>
<feature type="disulfide bond" evidence="12">
    <location>
        <begin position="1096"/>
        <end position="1105"/>
    </location>
</feature>
<dbReference type="PROSITE" id="PS01187">
    <property type="entry name" value="EGF_CA"/>
    <property type="match status" value="2"/>
</dbReference>
<dbReference type="FunFam" id="2.10.25.10:FF:000143">
    <property type="entry name" value="Protein crumbs 1"/>
    <property type="match status" value="1"/>
</dbReference>
<dbReference type="Gene3D" id="2.10.25.10">
    <property type="entry name" value="Laminin"/>
    <property type="match status" value="12"/>
</dbReference>
<evidence type="ECO:0000313" key="19">
    <source>
        <dbReference type="EMBL" id="KAK2191079.1"/>
    </source>
</evidence>
<dbReference type="Pfam" id="PF00008">
    <property type="entry name" value="EGF"/>
    <property type="match status" value="4"/>
</dbReference>
<evidence type="ECO:0000259" key="15">
    <source>
        <dbReference type="PROSITE" id="PS50026"/>
    </source>
</evidence>
<evidence type="ECO:0000256" key="5">
    <source>
        <dbReference type="ARBA" id="ARBA00022729"/>
    </source>
</evidence>
<evidence type="ECO:0000256" key="1">
    <source>
        <dbReference type="ARBA" id="ARBA00004479"/>
    </source>
</evidence>
<evidence type="ECO:0000256" key="2">
    <source>
        <dbReference type="ARBA" id="ARBA00022536"/>
    </source>
</evidence>
<dbReference type="InterPro" id="IPR013783">
    <property type="entry name" value="Ig-like_fold"/>
</dbReference>
<dbReference type="EMBL" id="JAODUO010000061">
    <property type="protein sequence ID" value="KAK2191079.1"/>
    <property type="molecule type" value="Genomic_DNA"/>
</dbReference>
<dbReference type="InterPro" id="IPR000742">
    <property type="entry name" value="EGF"/>
</dbReference>
<feature type="transmembrane region" description="Helical" evidence="14">
    <location>
        <begin position="1404"/>
        <end position="1425"/>
    </location>
</feature>
<keyword evidence="4 14" id="KW-0812">Transmembrane</keyword>
<evidence type="ECO:0000256" key="14">
    <source>
        <dbReference type="SAM" id="Phobius"/>
    </source>
</evidence>
<feature type="disulfide bond" evidence="12">
    <location>
        <begin position="1134"/>
        <end position="1143"/>
    </location>
</feature>